<accession>A0A371B1I4</accession>
<dbReference type="AlphaFoldDB" id="A0A371B1I4"/>
<gene>
    <name evidence="8" type="ORF">DXH95_14200</name>
</gene>
<evidence type="ECO:0000313" key="8">
    <source>
        <dbReference type="EMBL" id="RDV01445.1"/>
    </source>
</evidence>
<dbReference type="InterPro" id="IPR018383">
    <property type="entry name" value="UPF0324_pro"/>
</dbReference>
<sequence length="372" mass="38790">MTEPNPLDNLSASKPRPNWDAIPYGGDLFGEMHLAEYSQPSGEPPVKDSLFPGLAICGVASAAAAWLSEHYHFPIILLGLLVGLSLSFIARDMRTHKGLDFASRTCLRWGIVILGFQVTFMQIGALGVTPFLALVVVMGLTLLAGIVSAHLFGQTSYAGLLAGGATAICGASAALALYGVIGKDRLSQAQFALTLVGISLASALAMSVYPILASYFNLSDQQAGFLIGASIHDVAQAIGGGYAFSDAAGSYATIVKLARVALLAPIVALVTLAIGAAGAPAGQAKWRRLALPWFITAFLATVALNSLVPIPAEYAAFALSASKGLLLLAVTATAMRSRMDLLLDMGWRATIPVLSATVVSFLSALFFVVMFL</sequence>
<dbReference type="Pfam" id="PF03601">
    <property type="entry name" value="Cons_hypoth698"/>
    <property type="match status" value="1"/>
</dbReference>
<keyword evidence="6 7" id="KW-0472">Membrane</keyword>
<evidence type="ECO:0000256" key="2">
    <source>
        <dbReference type="ARBA" id="ARBA00007977"/>
    </source>
</evidence>
<keyword evidence="4 7" id="KW-0812">Transmembrane</keyword>
<evidence type="ECO:0000256" key="4">
    <source>
        <dbReference type="ARBA" id="ARBA00022692"/>
    </source>
</evidence>
<dbReference type="EMBL" id="QRGP01000003">
    <property type="protein sequence ID" value="RDV01445.1"/>
    <property type="molecule type" value="Genomic_DNA"/>
</dbReference>
<dbReference type="PANTHER" id="PTHR30106:SF2">
    <property type="entry name" value="UPF0324 INNER MEMBRANE PROTEIN YEIH"/>
    <property type="match status" value="1"/>
</dbReference>
<dbReference type="Proteomes" id="UP000263833">
    <property type="component" value="Unassembled WGS sequence"/>
</dbReference>
<comment type="caution">
    <text evidence="8">The sequence shown here is derived from an EMBL/GenBank/DDBJ whole genome shotgun (WGS) entry which is preliminary data.</text>
</comment>
<dbReference type="GO" id="GO:0005886">
    <property type="term" value="C:plasma membrane"/>
    <property type="evidence" value="ECO:0007669"/>
    <property type="project" value="UniProtKB-SubCell"/>
</dbReference>
<feature type="transmembrane region" description="Helical" evidence="7">
    <location>
        <begin position="347"/>
        <end position="371"/>
    </location>
</feature>
<comment type="similarity">
    <text evidence="2">Belongs to the UPF0324 family.</text>
</comment>
<feature type="transmembrane region" description="Helical" evidence="7">
    <location>
        <begin position="257"/>
        <end position="277"/>
    </location>
</feature>
<feature type="transmembrane region" description="Helical" evidence="7">
    <location>
        <begin position="289"/>
        <end position="308"/>
    </location>
</feature>
<evidence type="ECO:0000313" key="9">
    <source>
        <dbReference type="Proteomes" id="UP000263833"/>
    </source>
</evidence>
<feature type="transmembrane region" description="Helical" evidence="7">
    <location>
        <begin position="224"/>
        <end position="245"/>
    </location>
</feature>
<reference evidence="9" key="1">
    <citation type="submission" date="2018-08" db="EMBL/GenBank/DDBJ databases">
        <authorList>
            <person name="Kim S.-J."/>
            <person name="Jung G.-Y."/>
        </authorList>
    </citation>
    <scope>NUCLEOTIDE SEQUENCE [LARGE SCALE GENOMIC DNA]</scope>
    <source>
        <strain evidence="9">GY_G</strain>
    </source>
</reference>
<keyword evidence="5 7" id="KW-1133">Transmembrane helix</keyword>
<evidence type="ECO:0000256" key="1">
    <source>
        <dbReference type="ARBA" id="ARBA00004651"/>
    </source>
</evidence>
<evidence type="ECO:0000256" key="6">
    <source>
        <dbReference type="ARBA" id="ARBA00023136"/>
    </source>
</evidence>
<dbReference type="OrthoDB" id="5393513at2"/>
<proteinExistence type="inferred from homology"/>
<evidence type="ECO:0000256" key="3">
    <source>
        <dbReference type="ARBA" id="ARBA00022475"/>
    </source>
</evidence>
<feature type="transmembrane region" description="Helical" evidence="7">
    <location>
        <begin position="314"/>
        <end position="335"/>
    </location>
</feature>
<dbReference type="PANTHER" id="PTHR30106">
    <property type="entry name" value="INNER MEMBRANE PROTEIN YEIH-RELATED"/>
    <property type="match status" value="1"/>
</dbReference>
<feature type="transmembrane region" description="Helical" evidence="7">
    <location>
        <begin position="159"/>
        <end position="179"/>
    </location>
</feature>
<organism evidence="8 9">
    <name type="scientific">Sphingorhabdus pulchriflava</name>
    <dbReference type="NCBI Taxonomy" id="2292257"/>
    <lineage>
        <taxon>Bacteria</taxon>
        <taxon>Pseudomonadati</taxon>
        <taxon>Pseudomonadota</taxon>
        <taxon>Alphaproteobacteria</taxon>
        <taxon>Sphingomonadales</taxon>
        <taxon>Sphingomonadaceae</taxon>
        <taxon>Sphingorhabdus</taxon>
    </lineage>
</organism>
<keyword evidence="3" id="KW-1003">Cell membrane</keyword>
<feature type="transmembrane region" description="Helical" evidence="7">
    <location>
        <begin position="131"/>
        <end position="152"/>
    </location>
</feature>
<feature type="transmembrane region" description="Helical" evidence="7">
    <location>
        <begin position="191"/>
        <end position="212"/>
    </location>
</feature>
<evidence type="ECO:0000256" key="5">
    <source>
        <dbReference type="ARBA" id="ARBA00022989"/>
    </source>
</evidence>
<name>A0A371B1I4_9SPHN</name>
<comment type="subcellular location">
    <subcellularLocation>
        <location evidence="1">Cell membrane</location>
        <topology evidence="1">Multi-pass membrane protein</topology>
    </subcellularLocation>
</comment>
<feature type="transmembrane region" description="Helical" evidence="7">
    <location>
        <begin position="73"/>
        <end position="93"/>
    </location>
</feature>
<keyword evidence="9" id="KW-1185">Reference proteome</keyword>
<dbReference type="RefSeq" id="WP_115550225.1">
    <property type="nucleotide sequence ID" value="NZ_QRGP01000003.1"/>
</dbReference>
<evidence type="ECO:0000256" key="7">
    <source>
        <dbReference type="SAM" id="Phobius"/>
    </source>
</evidence>
<protein>
    <submittedName>
        <fullName evidence="8">Putative sulfate exporter family transporter</fullName>
    </submittedName>
</protein>